<dbReference type="Proteomes" id="UP000007819">
    <property type="component" value="Unassembled WGS sequence"/>
</dbReference>
<dbReference type="EnsemblMetazoa" id="XM_008189795.2">
    <property type="protein sequence ID" value="XP_008188017.2"/>
    <property type="gene ID" value="LOC103310687"/>
</dbReference>
<dbReference type="PANTHER" id="PTHR45749">
    <property type="match status" value="1"/>
</dbReference>
<reference evidence="1" key="2">
    <citation type="submission" date="2022-06" db="UniProtKB">
        <authorList>
            <consortium name="EnsemblMetazoa"/>
        </authorList>
    </citation>
    <scope>IDENTIFICATION</scope>
</reference>
<evidence type="ECO:0000313" key="1">
    <source>
        <dbReference type="EnsemblMetazoa" id="XP_008188017.2"/>
    </source>
</evidence>
<reference evidence="2" key="1">
    <citation type="submission" date="2010-06" db="EMBL/GenBank/DDBJ databases">
        <authorList>
            <person name="Jiang H."/>
            <person name="Abraham K."/>
            <person name="Ali S."/>
            <person name="Alsbrooks S.L."/>
            <person name="Anim B.N."/>
            <person name="Anosike U.S."/>
            <person name="Attaway T."/>
            <person name="Bandaranaike D.P."/>
            <person name="Battles P.K."/>
            <person name="Bell S.N."/>
            <person name="Bell A.V."/>
            <person name="Beltran B."/>
            <person name="Bickham C."/>
            <person name="Bustamante Y."/>
            <person name="Caleb T."/>
            <person name="Canada A."/>
            <person name="Cardenas V."/>
            <person name="Carter K."/>
            <person name="Chacko J."/>
            <person name="Chandrabose M.N."/>
            <person name="Chavez D."/>
            <person name="Chavez A."/>
            <person name="Chen L."/>
            <person name="Chu H.-S."/>
            <person name="Claassen K.J."/>
            <person name="Cockrell R."/>
            <person name="Collins M."/>
            <person name="Cooper J.A."/>
            <person name="Cree A."/>
            <person name="Curry S.M."/>
            <person name="Da Y."/>
            <person name="Dao M.D."/>
            <person name="Das B."/>
            <person name="Davila M.-L."/>
            <person name="Davy-Carroll L."/>
            <person name="Denson S."/>
            <person name="Dinh H."/>
            <person name="Ebong V.E."/>
            <person name="Edwards J.R."/>
            <person name="Egan A."/>
            <person name="El-Daye J."/>
            <person name="Escobedo L."/>
            <person name="Fernandez S."/>
            <person name="Fernando P.R."/>
            <person name="Flagg N."/>
            <person name="Forbes L.D."/>
            <person name="Fowler R.G."/>
            <person name="Fu Q."/>
            <person name="Gabisi R.A."/>
            <person name="Ganer J."/>
            <person name="Garbino Pronczuk A."/>
            <person name="Garcia R.M."/>
            <person name="Garner T."/>
            <person name="Garrett T.E."/>
            <person name="Gonzalez D.A."/>
            <person name="Hamid H."/>
            <person name="Hawkins E.S."/>
            <person name="Hirani K."/>
            <person name="Hogues M.E."/>
            <person name="Hollins B."/>
            <person name="Hsiao C.-H."/>
            <person name="Jabil R."/>
            <person name="James M.L."/>
            <person name="Jhangiani S.N."/>
            <person name="Johnson B."/>
            <person name="Johnson Q."/>
            <person name="Joshi V."/>
            <person name="Kalu J.B."/>
            <person name="Kam C."/>
            <person name="Kashfia A."/>
            <person name="Keebler J."/>
            <person name="Kisamo H."/>
            <person name="Kovar C.L."/>
            <person name="Lago L.A."/>
            <person name="Lai C.-Y."/>
            <person name="Laidlaw J."/>
            <person name="Lara F."/>
            <person name="Le T.-K."/>
            <person name="Lee S.L."/>
            <person name="Legall F.H."/>
            <person name="Lemon S.J."/>
            <person name="Lewis L.R."/>
            <person name="Li B."/>
            <person name="Liu Y."/>
            <person name="Liu Y.-S."/>
            <person name="Lopez J."/>
            <person name="Lozado R.J."/>
            <person name="Lu J."/>
            <person name="Madu R.C."/>
            <person name="Maheshwari M."/>
            <person name="Maheshwari R."/>
            <person name="Malloy K."/>
            <person name="Martinez E."/>
            <person name="Mathew T."/>
            <person name="Mercado I.C."/>
            <person name="Mercado C."/>
            <person name="Meyer B."/>
            <person name="Montgomery K."/>
            <person name="Morgan M.B."/>
            <person name="Munidasa M."/>
            <person name="Nazareth L.V."/>
            <person name="Nelson J."/>
            <person name="Ng B.M."/>
            <person name="Nguyen N.B."/>
            <person name="Nguyen P.Q."/>
            <person name="Nguyen T."/>
            <person name="Obregon M."/>
            <person name="Okwuonu G.O."/>
            <person name="Onwere C.G."/>
            <person name="Orozco G."/>
            <person name="Parra A."/>
            <person name="Patel S."/>
            <person name="Patil S."/>
            <person name="Perez A."/>
            <person name="Perez Y."/>
            <person name="Pham C."/>
            <person name="Primus E.L."/>
            <person name="Pu L.-L."/>
            <person name="Puazo M."/>
            <person name="Qin X."/>
            <person name="Quiroz J.B."/>
            <person name="Reese J."/>
            <person name="Richards S."/>
            <person name="Rives C.M."/>
            <person name="Robberts R."/>
            <person name="Ruiz S.J."/>
            <person name="Ruiz M.J."/>
            <person name="Santibanez J."/>
            <person name="Schneider B.W."/>
            <person name="Sisson I."/>
            <person name="Smith M."/>
            <person name="Sodergren E."/>
            <person name="Song X.-Z."/>
            <person name="Song B.B."/>
            <person name="Summersgill H."/>
            <person name="Thelus R."/>
            <person name="Thornton R.D."/>
            <person name="Trejos Z.Y."/>
            <person name="Usmani K."/>
            <person name="Vattathil S."/>
            <person name="Villasana D."/>
            <person name="Walker D.L."/>
            <person name="Wang S."/>
            <person name="Wang K."/>
            <person name="White C.S."/>
            <person name="Williams A.C."/>
            <person name="Williamson J."/>
            <person name="Wilson K."/>
            <person name="Woghiren I.O."/>
            <person name="Woodworth J.R."/>
            <person name="Worley K.C."/>
            <person name="Wright R.A."/>
            <person name="Wu W."/>
            <person name="Young L."/>
            <person name="Zhang L."/>
            <person name="Zhang J."/>
            <person name="Zhu Y."/>
            <person name="Muzny D.M."/>
            <person name="Weinstock G."/>
            <person name="Gibbs R.A."/>
        </authorList>
    </citation>
    <scope>NUCLEOTIDE SEQUENCE [LARGE SCALE GENOMIC DNA]</scope>
    <source>
        <strain evidence="2">LSR1</strain>
    </source>
</reference>
<sequence length="290" mass="33251">MAFMKHETTSAHIMASLKVKLKSCSLPLLPLLVEEHNKQVSFNRELVKQLIEITIFLAQHNHSFRGHNENWKNNTKGHFKDMVVLLSKHSPILSLHQLKSKGKKENSFISWDRQNLLIESISEYILTTIRSQILSARYFSISTDSTFDISHKEQLSFVVSYGKNGLDWSRHLIGQSYDGAANMRGSYSGLQAHIIKEYPKALCLVSCTQIQFNSVICRWLLKKRSDIYRNNQIELYLKKQLKAIKRVGTTRWMSNSFALSTVLETLEAILDMLEQVKNVEGSADFKTGSD</sequence>
<dbReference type="RefSeq" id="XP_008188017.2">
    <property type="nucleotide sequence ID" value="XM_008189795.2"/>
</dbReference>
<name>A0A8R2FCL0_ACYPI</name>
<accession>A0A8R2FCL0</accession>
<evidence type="ECO:0008006" key="3">
    <source>
        <dbReference type="Google" id="ProtNLM"/>
    </source>
</evidence>
<evidence type="ECO:0000313" key="2">
    <source>
        <dbReference type="Proteomes" id="UP000007819"/>
    </source>
</evidence>
<protein>
    <recommendedName>
        <fullName evidence="3">DUF4371 domain-containing protein</fullName>
    </recommendedName>
</protein>
<dbReference type="AlphaFoldDB" id="A0A8R2FCL0"/>
<dbReference type="PANTHER" id="PTHR45749:SF21">
    <property type="entry name" value="DUF4371 DOMAIN-CONTAINING PROTEIN"/>
    <property type="match status" value="1"/>
</dbReference>
<dbReference type="GeneID" id="103310687"/>
<proteinExistence type="predicted"/>
<keyword evidence="2" id="KW-1185">Reference proteome</keyword>
<organism evidence="1 2">
    <name type="scientific">Acyrthosiphon pisum</name>
    <name type="common">Pea aphid</name>
    <dbReference type="NCBI Taxonomy" id="7029"/>
    <lineage>
        <taxon>Eukaryota</taxon>
        <taxon>Metazoa</taxon>
        <taxon>Ecdysozoa</taxon>
        <taxon>Arthropoda</taxon>
        <taxon>Hexapoda</taxon>
        <taxon>Insecta</taxon>
        <taxon>Pterygota</taxon>
        <taxon>Neoptera</taxon>
        <taxon>Paraneoptera</taxon>
        <taxon>Hemiptera</taxon>
        <taxon>Sternorrhyncha</taxon>
        <taxon>Aphidomorpha</taxon>
        <taxon>Aphidoidea</taxon>
        <taxon>Aphididae</taxon>
        <taxon>Macrosiphini</taxon>
        <taxon>Acyrthosiphon</taxon>
    </lineage>
</organism>
<dbReference type="KEGG" id="api:103310687"/>